<proteinExistence type="predicted"/>
<dbReference type="GO" id="GO:0008270">
    <property type="term" value="F:zinc ion binding"/>
    <property type="evidence" value="ECO:0007669"/>
    <property type="project" value="UniProtKB-KW"/>
</dbReference>
<keyword evidence="3" id="KW-0863">Zinc-finger</keyword>
<keyword evidence="6" id="KW-1185">Reference proteome</keyword>
<dbReference type="PANTHER" id="PTHR46481">
    <property type="entry name" value="ZINC FINGER BED DOMAIN-CONTAINING PROTEIN 4"/>
    <property type="match status" value="1"/>
</dbReference>
<sequence length="176" mass="20275">MSLLWKIPLEGDEEGFLFTKMLLKQAKCNACQANIKLSNAGPTNLKVHLVKHPAYQKQFGVMDNAKEAKKVSIRRKPELCYPRNSLNDCNALSITSDIWSVLTENFVSLTAHVIDTVWKQHKFVLGVRHFPGCHNFETISQIMNNMLREWVINEAKRHVFLRDEESNMKKVKASTY</sequence>
<dbReference type="PANTHER" id="PTHR46481:SF10">
    <property type="entry name" value="ZINC FINGER BED DOMAIN-CONTAINING PROTEIN 39"/>
    <property type="match status" value="1"/>
</dbReference>
<name>A0A915DS61_9BILA</name>
<evidence type="ECO:0000256" key="4">
    <source>
        <dbReference type="ARBA" id="ARBA00022833"/>
    </source>
</evidence>
<evidence type="ECO:0000256" key="1">
    <source>
        <dbReference type="ARBA" id="ARBA00004123"/>
    </source>
</evidence>
<evidence type="ECO:0000313" key="6">
    <source>
        <dbReference type="Proteomes" id="UP000887574"/>
    </source>
</evidence>
<reference evidence="7" key="1">
    <citation type="submission" date="2022-11" db="UniProtKB">
        <authorList>
            <consortium name="WormBaseParasite"/>
        </authorList>
    </citation>
    <scope>IDENTIFICATION</scope>
</reference>
<dbReference type="SUPFAM" id="SSF53098">
    <property type="entry name" value="Ribonuclease H-like"/>
    <property type="match status" value="1"/>
</dbReference>
<dbReference type="InterPro" id="IPR012337">
    <property type="entry name" value="RNaseH-like_sf"/>
</dbReference>
<accession>A0A915DS61</accession>
<comment type="subcellular location">
    <subcellularLocation>
        <location evidence="1">Nucleus</location>
    </subcellularLocation>
</comment>
<dbReference type="InterPro" id="IPR052035">
    <property type="entry name" value="ZnF_BED_domain_contain"/>
</dbReference>
<organism evidence="6 7">
    <name type="scientific">Ditylenchus dipsaci</name>
    <dbReference type="NCBI Taxonomy" id="166011"/>
    <lineage>
        <taxon>Eukaryota</taxon>
        <taxon>Metazoa</taxon>
        <taxon>Ecdysozoa</taxon>
        <taxon>Nematoda</taxon>
        <taxon>Chromadorea</taxon>
        <taxon>Rhabditida</taxon>
        <taxon>Tylenchina</taxon>
        <taxon>Tylenchomorpha</taxon>
        <taxon>Sphaerularioidea</taxon>
        <taxon>Anguinidae</taxon>
        <taxon>Anguininae</taxon>
        <taxon>Ditylenchus</taxon>
    </lineage>
</organism>
<dbReference type="WBParaSite" id="jg22581">
    <property type="protein sequence ID" value="jg22581"/>
    <property type="gene ID" value="jg22581"/>
</dbReference>
<evidence type="ECO:0000313" key="7">
    <source>
        <dbReference type="WBParaSite" id="jg22581"/>
    </source>
</evidence>
<dbReference type="GO" id="GO:0005634">
    <property type="term" value="C:nucleus"/>
    <property type="evidence" value="ECO:0007669"/>
    <property type="project" value="UniProtKB-SubCell"/>
</dbReference>
<evidence type="ECO:0000256" key="2">
    <source>
        <dbReference type="ARBA" id="ARBA00022723"/>
    </source>
</evidence>
<evidence type="ECO:0000256" key="3">
    <source>
        <dbReference type="ARBA" id="ARBA00022771"/>
    </source>
</evidence>
<protein>
    <submittedName>
        <fullName evidence="7">BED-type domain-containing protein</fullName>
    </submittedName>
</protein>
<dbReference type="AlphaFoldDB" id="A0A915DS61"/>
<keyword evidence="2" id="KW-0479">Metal-binding</keyword>
<keyword evidence="4" id="KW-0862">Zinc</keyword>
<keyword evidence="5" id="KW-0539">Nucleus</keyword>
<evidence type="ECO:0000256" key="5">
    <source>
        <dbReference type="ARBA" id="ARBA00023242"/>
    </source>
</evidence>
<dbReference type="Proteomes" id="UP000887574">
    <property type="component" value="Unplaced"/>
</dbReference>